<organism evidence="5">
    <name type="scientific">hydrocarbon metagenome</name>
    <dbReference type="NCBI Taxonomy" id="938273"/>
    <lineage>
        <taxon>unclassified sequences</taxon>
        <taxon>metagenomes</taxon>
        <taxon>ecological metagenomes</taxon>
    </lineage>
</organism>
<dbReference type="GO" id="GO:0005524">
    <property type="term" value="F:ATP binding"/>
    <property type="evidence" value="ECO:0007669"/>
    <property type="project" value="UniProtKB-KW"/>
</dbReference>
<gene>
    <name evidence="5" type="ORF">ASZ90_006294</name>
</gene>
<feature type="domain" description="BPL/LPL catalytic" evidence="4">
    <location>
        <begin position="21"/>
        <end position="196"/>
    </location>
</feature>
<dbReference type="Pfam" id="PF02237">
    <property type="entry name" value="BPL_C"/>
    <property type="match status" value="1"/>
</dbReference>
<dbReference type="Pfam" id="PF03099">
    <property type="entry name" value="BPL_LplA_LipB"/>
    <property type="match status" value="1"/>
</dbReference>
<evidence type="ECO:0000259" key="4">
    <source>
        <dbReference type="PROSITE" id="PS51733"/>
    </source>
</evidence>
<dbReference type="GO" id="GO:0005737">
    <property type="term" value="C:cytoplasm"/>
    <property type="evidence" value="ECO:0007669"/>
    <property type="project" value="TreeGrafter"/>
</dbReference>
<evidence type="ECO:0000256" key="2">
    <source>
        <dbReference type="ARBA" id="ARBA00022741"/>
    </source>
</evidence>
<dbReference type="Gene3D" id="3.30.930.10">
    <property type="entry name" value="Bira Bifunctional Protein, Domain 2"/>
    <property type="match status" value="1"/>
</dbReference>
<dbReference type="PANTHER" id="PTHR12835:SF5">
    <property type="entry name" value="BIOTIN--PROTEIN LIGASE"/>
    <property type="match status" value="1"/>
</dbReference>
<dbReference type="Gene3D" id="2.30.30.100">
    <property type="match status" value="1"/>
</dbReference>
<dbReference type="InterPro" id="IPR045864">
    <property type="entry name" value="aa-tRNA-synth_II/BPL/LPL"/>
</dbReference>
<dbReference type="NCBIfam" id="TIGR00121">
    <property type="entry name" value="birA_ligase"/>
    <property type="match status" value="1"/>
</dbReference>
<dbReference type="PANTHER" id="PTHR12835">
    <property type="entry name" value="BIOTIN PROTEIN LIGASE"/>
    <property type="match status" value="1"/>
</dbReference>
<evidence type="ECO:0000256" key="1">
    <source>
        <dbReference type="ARBA" id="ARBA00022598"/>
    </source>
</evidence>
<dbReference type="InterPro" id="IPR008988">
    <property type="entry name" value="Transcriptional_repressor_C"/>
</dbReference>
<dbReference type="PROSITE" id="PS51733">
    <property type="entry name" value="BPL_LPL_CATALYTIC"/>
    <property type="match status" value="1"/>
</dbReference>
<dbReference type="EMBL" id="LNQE01000880">
    <property type="protein sequence ID" value="KUG23890.1"/>
    <property type="molecule type" value="Genomic_DNA"/>
</dbReference>
<accession>A0A0W8FSX1</accession>
<reference evidence="5" key="1">
    <citation type="journal article" date="2015" name="Proc. Natl. Acad. Sci. U.S.A.">
        <title>Networks of energetic and metabolic interactions define dynamics in microbial communities.</title>
        <authorList>
            <person name="Embree M."/>
            <person name="Liu J.K."/>
            <person name="Al-Bassam M.M."/>
            <person name="Zengler K."/>
        </authorList>
    </citation>
    <scope>NUCLEOTIDE SEQUENCE</scope>
</reference>
<dbReference type="GO" id="GO:0004077">
    <property type="term" value="F:biotin--[biotin carboxyl-carrier protein] ligase activity"/>
    <property type="evidence" value="ECO:0007669"/>
    <property type="project" value="UniProtKB-EC"/>
</dbReference>
<dbReference type="InterPro" id="IPR003142">
    <property type="entry name" value="BPL_C"/>
</dbReference>
<dbReference type="InterPro" id="IPR004143">
    <property type="entry name" value="BPL_LPL_catalytic"/>
</dbReference>
<dbReference type="InterPro" id="IPR004408">
    <property type="entry name" value="Biotin_CoA_COase_ligase"/>
</dbReference>
<keyword evidence="2" id="KW-0547">Nucleotide-binding</keyword>
<proteinExistence type="predicted"/>
<protein>
    <submittedName>
        <fullName evidence="5">Biotin operon repressor / biotin-protein ligase</fullName>
        <ecNumber evidence="5">6.3.4.15</ecNumber>
    </submittedName>
</protein>
<keyword evidence="1 5" id="KW-0436">Ligase</keyword>
<dbReference type="AlphaFoldDB" id="A0A0W8FSX1"/>
<evidence type="ECO:0000313" key="5">
    <source>
        <dbReference type="EMBL" id="KUG23890.1"/>
    </source>
</evidence>
<dbReference type="SUPFAM" id="SSF50037">
    <property type="entry name" value="C-terminal domain of transcriptional repressors"/>
    <property type="match status" value="1"/>
</dbReference>
<evidence type="ECO:0000256" key="3">
    <source>
        <dbReference type="ARBA" id="ARBA00022840"/>
    </source>
</evidence>
<name>A0A0W8FSX1_9ZZZZ</name>
<keyword evidence="3" id="KW-0067">ATP-binding</keyword>
<dbReference type="CDD" id="cd16442">
    <property type="entry name" value="BPL"/>
    <property type="match status" value="1"/>
</dbReference>
<dbReference type="SUPFAM" id="SSF55681">
    <property type="entry name" value="Class II aaRS and biotin synthetases"/>
    <property type="match status" value="1"/>
</dbReference>
<sequence length="261" mass="28412">MVDWNLDILKKSLAGKYFGHRLYYYPVTGSTNDDAFKLGIAGAPEGTVVVADAQTKGRGRLQRSWHSPAGSNIYTTVILRPQMDAAITPQISILAGVAVAEVLASYCPGRVKVKWPNDILIDGKKVCGILSQAKADVNKVDFVILGIGINVNINQFPDEISNIATSLAMETGKQISRQQLIISLYENMTKWYKQLLKDGFSQIKEKWLGLSQMIGQKVQVIFQEEVISGDAVDIDNDGSLIIIAKDGKKIKASAGDATIIG</sequence>
<comment type="caution">
    <text evidence="5">The sequence shown here is derived from an EMBL/GenBank/DDBJ whole genome shotgun (WGS) entry which is preliminary data.</text>
</comment>
<dbReference type="EC" id="6.3.4.15" evidence="5"/>